<evidence type="ECO:0000313" key="1">
    <source>
        <dbReference type="EMBL" id="KAK1346438.1"/>
    </source>
</evidence>
<proteinExistence type="predicted"/>
<dbReference type="EMBL" id="JAULJE010000001">
    <property type="protein sequence ID" value="KAK1346438.1"/>
    <property type="molecule type" value="Genomic_DNA"/>
</dbReference>
<comment type="caution">
    <text evidence="1">The sequence shown here is derived from an EMBL/GenBank/DDBJ whole genome shotgun (WGS) entry which is preliminary data.</text>
</comment>
<dbReference type="AlphaFoldDB" id="A0AA40LWE1"/>
<name>A0AA40LWE1_CNENI</name>
<keyword evidence="2" id="KW-1185">Reference proteome</keyword>
<organism evidence="1 2">
    <name type="scientific">Cnephaeus nilssonii</name>
    <name type="common">Northern bat</name>
    <name type="synonym">Eptesicus nilssonii</name>
    <dbReference type="NCBI Taxonomy" id="3371016"/>
    <lineage>
        <taxon>Eukaryota</taxon>
        <taxon>Metazoa</taxon>
        <taxon>Chordata</taxon>
        <taxon>Craniata</taxon>
        <taxon>Vertebrata</taxon>
        <taxon>Euteleostomi</taxon>
        <taxon>Mammalia</taxon>
        <taxon>Eutheria</taxon>
        <taxon>Laurasiatheria</taxon>
        <taxon>Chiroptera</taxon>
        <taxon>Yangochiroptera</taxon>
        <taxon>Vespertilionidae</taxon>
        <taxon>Cnephaeus</taxon>
    </lineage>
</organism>
<gene>
    <name evidence="1" type="ORF">QTO34_000294</name>
</gene>
<reference evidence="1" key="1">
    <citation type="submission" date="2023-06" db="EMBL/GenBank/DDBJ databases">
        <title>Reference genome for the Northern bat (Eptesicus nilssonii), a most northern bat species.</title>
        <authorList>
            <person name="Laine V.N."/>
            <person name="Pulliainen A.T."/>
            <person name="Lilley T.M."/>
        </authorList>
    </citation>
    <scope>NUCLEOTIDE SEQUENCE</scope>
    <source>
        <strain evidence="1">BLF_Eptnil</strain>
        <tissue evidence="1">Kidney</tissue>
    </source>
</reference>
<dbReference type="PANTHER" id="PTHR26453">
    <property type="entry name" value="OLFACTORY RECEPTOR"/>
    <property type="match status" value="1"/>
</dbReference>
<accession>A0AA40LWE1</accession>
<sequence>MAECQATAGCRATRLGALRLPELLRQFRQAPPASVSMSALGLTCARNLLLSGQECLLLAVMAYDRVVAISNPLRYSMVMNGPYRLSFKDQILTNGRKTLRVPGETLGSQAQAGESGLWGGGTEELPQSRARECAQRRDCCLCHWIALAGGRQKLLTVLNPSSNCTEPQFWERPGEARLMLGKLGCGAEVQRGGEEQSTGGAHGIVRGGGAVDCAAESPWWEGDKSARLR</sequence>
<evidence type="ECO:0000313" key="2">
    <source>
        <dbReference type="Proteomes" id="UP001177744"/>
    </source>
</evidence>
<dbReference type="Proteomes" id="UP001177744">
    <property type="component" value="Unassembled WGS sequence"/>
</dbReference>
<dbReference type="SUPFAM" id="SSF81321">
    <property type="entry name" value="Family A G protein-coupled receptor-like"/>
    <property type="match status" value="1"/>
</dbReference>
<evidence type="ECO:0008006" key="3">
    <source>
        <dbReference type="Google" id="ProtNLM"/>
    </source>
</evidence>
<protein>
    <recommendedName>
        <fullName evidence="3">G-protein coupled receptors family 1 profile domain-containing protein</fullName>
    </recommendedName>
</protein>